<evidence type="ECO:0000256" key="2">
    <source>
        <dbReference type="ARBA" id="ARBA00022840"/>
    </source>
</evidence>
<sequence>MQPSAILCLLSGLPAAGKSTLARCLVSALRSRSWPCFLISYDDIILEEAFPSVNDETGSPDEQSSWKLHRQKVLLCLEHFLQMLNKTPHALCSPIEDDVIWKRFMCCLKHEDGQSPSASINSEILPDSLCMQFLRAPLVVLDDNFYYPSMRYEVFQLARKYCLGFCQIHLDCPLELCLRRNRHRATPLPDDVIIAMSNRIESPNPNKNSWEKNSLVVTTMDFIKDKDINTIMALFENAMNNPPLPHEDDAGQKEADRICCASSLVHQTDRALRHVVSQAMKTAKGNQASSRNLRSLAEQLHKLKESLLDDLRHGHLRGRGVNLRSMDEVVIEATDMFERETMNILLCTKAPLTAVLEAIWHKLPPYLLKGETVKVVIRSVFSQHAHGTTGDLDWEYVTVKNML</sequence>
<dbReference type="GO" id="GO:0016301">
    <property type="term" value="F:kinase activity"/>
    <property type="evidence" value="ECO:0007669"/>
    <property type="project" value="UniProtKB-KW"/>
</dbReference>
<gene>
    <name evidence="3" type="primary">Pstk</name>
    <name evidence="3" type="ORF">GTO92_0001691</name>
</gene>
<accession>A0ABS2Z2P5</accession>
<dbReference type="InterPro" id="IPR027417">
    <property type="entry name" value="P-loop_NTPase"/>
</dbReference>
<dbReference type="Proteomes" id="UP001166052">
    <property type="component" value="Unassembled WGS sequence"/>
</dbReference>
<organism evidence="3 4">
    <name type="scientific">Polypterus senegalus</name>
    <name type="common">Senegal bichir</name>
    <dbReference type="NCBI Taxonomy" id="55291"/>
    <lineage>
        <taxon>Eukaryota</taxon>
        <taxon>Metazoa</taxon>
        <taxon>Chordata</taxon>
        <taxon>Craniata</taxon>
        <taxon>Vertebrata</taxon>
        <taxon>Euteleostomi</taxon>
        <taxon>Actinopterygii</taxon>
        <taxon>Polypteriformes</taxon>
        <taxon>Polypteridae</taxon>
        <taxon>Polypterus</taxon>
    </lineage>
</organism>
<feature type="non-terminal residue" evidence="3">
    <location>
        <position position="403"/>
    </location>
</feature>
<dbReference type="InterPro" id="IPR013641">
    <property type="entry name" value="KTI12/PSTK"/>
</dbReference>
<dbReference type="InterPro" id="IPR052648">
    <property type="entry name" value="Ser-tRNA(Sec)_kinase"/>
</dbReference>
<evidence type="ECO:0000313" key="4">
    <source>
        <dbReference type="Proteomes" id="UP001166052"/>
    </source>
</evidence>
<keyword evidence="1" id="KW-0547">Nucleotide-binding</keyword>
<keyword evidence="3" id="KW-0418">Kinase</keyword>
<keyword evidence="2" id="KW-0067">ATP-binding</keyword>
<dbReference type="Gene3D" id="3.40.50.300">
    <property type="entry name" value="P-loop containing nucleotide triphosphate hydrolases"/>
    <property type="match status" value="1"/>
</dbReference>
<feature type="non-terminal residue" evidence="3">
    <location>
        <position position="1"/>
    </location>
</feature>
<evidence type="ECO:0000313" key="3">
    <source>
        <dbReference type="EMBL" id="MBN3292378.1"/>
    </source>
</evidence>
<proteinExistence type="predicted"/>
<reference evidence="3" key="1">
    <citation type="journal article" date="2021" name="Cell">
        <title>Tracing the genetic footprints of vertebrate landing in non-teleost ray-finned fishes.</title>
        <authorList>
            <person name="Bi X."/>
            <person name="Wang K."/>
            <person name="Yang L."/>
            <person name="Pan H."/>
            <person name="Jiang H."/>
            <person name="Wei Q."/>
            <person name="Fang M."/>
            <person name="Yu H."/>
            <person name="Zhu C."/>
            <person name="Cai Y."/>
            <person name="He Y."/>
            <person name="Gan X."/>
            <person name="Zeng H."/>
            <person name="Yu D."/>
            <person name="Zhu Y."/>
            <person name="Jiang H."/>
            <person name="Qiu Q."/>
            <person name="Yang H."/>
            <person name="Zhang Y.E."/>
            <person name="Wang W."/>
            <person name="Zhu M."/>
            <person name="He S."/>
            <person name="Zhang G."/>
        </authorList>
    </citation>
    <scope>NUCLEOTIDE SEQUENCE</scope>
    <source>
        <strain evidence="3">Bchr_001</strain>
    </source>
</reference>
<dbReference type="PANTHER" id="PTHR20873:SF0">
    <property type="entry name" value="L-SERYL-TRNA(SEC) KINASE"/>
    <property type="match status" value="1"/>
</dbReference>
<evidence type="ECO:0000256" key="1">
    <source>
        <dbReference type="ARBA" id="ARBA00022741"/>
    </source>
</evidence>
<dbReference type="SUPFAM" id="SSF52540">
    <property type="entry name" value="P-loop containing nucleoside triphosphate hydrolases"/>
    <property type="match status" value="1"/>
</dbReference>
<dbReference type="PANTHER" id="PTHR20873">
    <property type="entry name" value="L-SERYL-TRNA(SEC) KINASE"/>
    <property type="match status" value="1"/>
</dbReference>
<name>A0ABS2Z2P5_POLSE</name>
<keyword evidence="4" id="KW-1185">Reference proteome</keyword>
<keyword evidence="3" id="KW-0808">Transferase</keyword>
<dbReference type="EMBL" id="JAAWVN010016046">
    <property type="protein sequence ID" value="MBN3292378.1"/>
    <property type="molecule type" value="Genomic_DNA"/>
</dbReference>
<comment type="caution">
    <text evidence="3">The sequence shown here is derived from an EMBL/GenBank/DDBJ whole genome shotgun (WGS) entry which is preliminary data.</text>
</comment>
<dbReference type="Pfam" id="PF08433">
    <property type="entry name" value="KTI12"/>
    <property type="match status" value="1"/>
</dbReference>
<protein>
    <submittedName>
        <fullName evidence="3">PSTK kinase</fullName>
    </submittedName>
</protein>